<proteinExistence type="predicted"/>
<feature type="transmembrane region" description="Helical" evidence="1">
    <location>
        <begin position="248"/>
        <end position="270"/>
    </location>
</feature>
<feature type="transmembrane region" description="Helical" evidence="1">
    <location>
        <begin position="185"/>
        <end position="203"/>
    </location>
</feature>
<dbReference type="InterPro" id="IPR018750">
    <property type="entry name" value="DUF2306_membrane"/>
</dbReference>
<sequence>MTRSSTQIAEDRMRAITSALAIFFILTSSFHFFRMLLPDVLGPQSHFVQTHLVHSPPLSSIRLPGGQLHIDESYPKRPVLIYGLHLLPGFLWLALAPFQFNYRLRNKQRALHRASGYVFFSLSALLALSGFTMIAVRFSYSHPDRWTLLFGLLPTFDVALTILGVLFAFPLVLALRGALKRNFDLHRLWVIVHVGVGLTIPYQRVFMYTQFSLSNILSRWAPDLFERVVGLPSEWARQHRTAIGERELAAFAITGYLGMLAASATTAFVLHPIMTSKRAKSV</sequence>
<reference evidence="2 3" key="1">
    <citation type="journal article" date="2018" name="Mol. Biol. Evol.">
        <title>Broad Genomic Sampling Reveals a Smut Pathogenic Ancestry of the Fungal Clade Ustilaginomycotina.</title>
        <authorList>
            <person name="Kijpornyongpan T."/>
            <person name="Mondo S.J."/>
            <person name="Barry K."/>
            <person name="Sandor L."/>
            <person name="Lee J."/>
            <person name="Lipzen A."/>
            <person name="Pangilinan J."/>
            <person name="LaButti K."/>
            <person name="Hainaut M."/>
            <person name="Henrissat B."/>
            <person name="Grigoriev I.V."/>
            <person name="Spatafora J.W."/>
            <person name="Aime M.C."/>
        </authorList>
    </citation>
    <scope>NUCLEOTIDE SEQUENCE [LARGE SCALE GENOMIC DNA]</scope>
    <source>
        <strain evidence="2 3">MCA 4198</strain>
    </source>
</reference>
<dbReference type="OrthoDB" id="10670522at2759"/>
<accession>A0A316YF32</accession>
<dbReference type="GeneID" id="37044599"/>
<dbReference type="RefSeq" id="XP_025375215.1">
    <property type="nucleotide sequence ID" value="XM_025522683.1"/>
</dbReference>
<feature type="transmembrane region" description="Helical" evidence="1">
    <location>
        <begin position="12"/>
        <end position="33"/>
    </location>
</feature>
<feature type="transmembrane region" description="Helical" evidence="1">
    <location>
        <begin position="146"/>
        <end position="173"/>
    </location>
</feature>
<evidence type="ECO:0000313" key="3">
    <source>
        <dbReference type="Proteomes" id="UP000245768"/>
    </source>
</evidence>
<dbReference type="Pfam" id="PF10067">
    <property type="entry name" value="DUF2306"/>
    <property type="match status" value="1"/>
</dbReference>
<dbReference type="AlphaFoldDB" id="A0A316YF32"/>
<protein>
    <recommendedName>
        <fullName evidence="4">DUF2306 domain-containing protein</fullName>
    </recommendedName>
</protein>
<keyword evidence="1" id="KW-1133">Transmembrane helix</keyword>
<keyword evidence="1" id="KW-0812">Transmembrane</keyword>
<name>A0A316YF32_9BASI</name>
<evidence type="ECO:0000256" key="1">
    <source>
        <dbReference type="SAM" id="Phobius"/>
    </source>
</evidence>
<dbReference type="Proteomes" id="UP000245768">
    <property type="component" value="Unassembled WGS sequence"/>
</dbReference>
<organism evidence="2 3">
    <name type="scientific">Acaromyces ingoldii</name>
    <dbReference type="NCBI Taxonomy" id="215250"/>
    <lineage>
        <taxon>Eukaryota</taxon>
        <taxon>Fungi</taxon>
        <taxon>Dikarya</taxon>
        <taxon>Basidiomycota</taxon>
        <taxon>Ustilaginomycotina</taxon>
        <taxon>Exobasidiomycetes</taxon>
        <taxon>Exobasidiales</taxon>
        <taxon>Cryptobasidiaceae</taxon>
        <taxon>Acaromyces</taxon>
    </lineage>
</organism>
<dbReference type="EMBL" id="KZ819639">
    <property type="protein sequence ID" value="PWN88017.1"/>
    <property type="molecule type" value="Genomic_DNA"/>
</dbReference>
<dbReference type="InParanoid" id="A0A316YF32"/>
<evidence type="ECO:0008006" key="4">
    <source>
        <dbReference type="Google" id="ProtNLM"/>
    </source>
</evidence>
<feature type="transmembrane region" description="Helical" evidence="1">
    <location>
        <begin position="79"/>
        <end position="96"/>
    </location>
</feature>
<keyword evidence="1" id="KW-0472">Membrane</keyword>
<feature type="transmembrane region" description="Helical" evidence="1">
    <location>
        <begin position="117"/>
        <end position="140"/>
    </location>
</feature>
<keyword evidence="3" id="KW-1185">Reference proteome</keyword>
<gene>
    <name evidence="2" type="ORF">FA10DRAFT_269259</name>
</gene>
<evidence type="ECO:0000313" key="2">
    <source>
        <dbReference type="EMBL" id="PWN88017.1"/>
    </source>
</evidence>